<evidence type="ECO:0000313" key="3">
    <source>
        <dbReference type="Proteomes" id="UP000230132"/>
    </source>
</evidence>
<dbReference type="Proteomes" id="UP000230132">
    <property type="component" value="Unassembled WGS sequence"/>
</dbReference>
<comment type="caution">
    <text evidence="2">The sequence shown here is derived from an EMBL/GenBank/DDBJ whole genome shotgun (WGS) entry which is preliminary data.</text>
</comment>
<protein>
    <recommendedName>
        <fullName evidence="4">Septum formation initiator</fullName>
    </recommendedName>
</protein>
<name>A0A2H0UUJ4_9BACT</name>
<sequence length="121" mass="14059">MKTREKRNLKHFFFALALLIALVFFSVANFSIFKKANNLKEALEIFKEKTAKISQEKGILEGKISQATSSFYLEKIARDELNYKKPGEQVVAFPIVDNSTSSIKMELESKDFWYWILTKIK</sequence>
<evidence type="ECO:0000313" key="2">
    <source>
        <dbReference type="EMBL" id="PIR90475.1"/>
    </source>
</evidence>
<keyword evidence="1" id="KW-0812">Transmembrane</keyword>
<evidence type="ECO:0000256" key="1">
    <source>
        <dbReference type="SAM" id="Phobius"/>
    </source>
</evidence>
<dbReference type="Pfam" id="PF04977">
    <property type="entry name" value="DivIC"/>
    <property type="match status" value="1"/>
</dbReference>
<feature type="transmembrane region" description="Helical" evidence="1">
    <location>
        <begin position="12"/>
        <end position="33"/>
    </location>
</feature>
<organism evidence="2 3">
    <name type="scientific">bacterium (Candidatus Gribaldobacteria) CG10_big_fil_rev_8_21_14_0_10_37_21</name>
    <dbReference type="NCBI Taxonomy" id="2014275"/>
    <lineage>
        <taxon>Bacteria</taxon>
        <taxon>Candidatus Gribaldobacteria</taxon>
    </lineage>
</organism>
<keyword evidence="1" id="KW-0472">Membrane</keyword>
<dbReference type="EMBL" id="PFAX01000020">
    <property type="protein sequence ID" value="PIR90475.1"/>
    <property type="molecule type" value="Genomic_DNA"/>
</dbReference>
<gene>
    <name evidence="2" type="ORF">COU05_01825</name>
</gene>
<reference evidence="3" key="1">
    <citation type="submission" date="2017-09" db="EMBL/GenBank/DDBJ databases">
        <title>Depth-based differentiation of microbial function through sediment-hosted aquifers and enrichment of novel symbionts in the deep terrestrial subsurface.</title>
        <authorList>
            <person name="Probst A.J."/>
            <person name="Ladd B."/>
            <person name="Jarett J.K."/>
            <person name="Geller-Mcgrath D.E."/>
            <person name="Sieber C.M.K."/>
            <person name="Emerson J.B."/>
            <person name="Anantharaman K."/>
            <person name="Thomas B.C."/>
            <person name="Malmstrom R."/>
            <person name="Stieglmeier M."/>
            <person name="Klingl A."/>
            <person name="Woyke T."/>
            <person name="Ryan C.M."/>
            <person name="Banfield J.F."/>
        </authorList>
    </citation>
    <scope>NUCLEOTIDE SEQUENCE [LARGE SCALE GENOMIC DNA]</scope>
</reference>
<accession>A0A2H0UUJ4</accession>
<proteinExistence type="predicted"/>
<keyword evidence="1" id="KW-1133">Transmembrane helix</keyword>
<evidence type="ECO:0008006" key="4">
    <source>
        <dbReference type="Google" id="ProtNLM"/>
    </source>
</evidence>
<dbReference type="AlphaFoldDB" id="A0A2H0UUJ4"/>
<dbReference type="InterPro" id="IPR007060">
    <property type="entry name" value="FtsL/DivIC"/>
</dbReference>